<dbReference type="RefSeq" id="WP_015504009.1">
    <property type="nucleotide sequence ID" value="NZ_CP017686.1"/>
</dbReference>
<sequence length="346" mass="39583">MGSIFYMERNGQKYAYESTSVRVPGRKNPKTIKTYLGRVDPETGKIIPKESRSRPKEEYAKHYGSVRFLDGIQKDMGIFEDLDEVFTTLAPNIMGAAMALAINPTSMDSIHYTVENTVIRETMKLRGTLSPSTMGTVCEDVGGMMMSMVSETEMRLENTKHRDPELTYRKLPPFVRRYLDYTVDDDGYMHIERKQNAFTFADNRAGMFVMLASSGTTFDQMMTSYDVRDWVEKAFDVYKNELEGDRNNTGNPERARGRLFIKFIALMMRIRIQNVLRDHDRDVLRTKAKKDSVNGMSVSELLLSLNTVFAIGNTGDWRLTHISKNIREIFSVFGLEQMESGQIVLG</sequence>
<organism evidence="1 2">
    <name type="scientific">Methanomethylophilus alvi</name>
    <dbReference type="NCBI Taxonomy" id="1291540"/>
    <lineage>
        <taxon>Archaea</taxon>
        <taxon>Methanobacteriati</taxon>
        <taxon>Thermoplasmatota</taxon>
        <taxon>Thermoplasmata</taxon>
        <taxon>Methanomassiliicoccales</taxon>
        <taxon>Methanomethylophilaceae</taxon>
        <taxon>Methanomethylophilus</taxon>
    </lineage>
</organism>
<dbReference type="Proteomes" id="UP000273278">
    <property type="component" value="Chromosome"/>
</dbReference>
<proteinExistence type="predicted"/>
<dbReference type="AlphaFoldDB" id="A0A3G3IEP7"/>
<evidence type="ECO:0000313" key="1">
    <source>
        <dbReference type="EMBL" id="AYQ54300.1"/>
    </source>
</evidence>
<accession>A0A3G3IEP7</accession>
<name>A0A3G3IEP7_9ARCH</name>
<protein>
    <recommendedName>
        <fullName evidence="3">Transposase</fullName>
    </recommendedName>
</protein>
<dbReference type="GeneID" id="71202617"/>
<gene>
    <name evidence="1" type="ORF">BKD89_00495</name>
</gene>
<reference evidence="1 2" key="1">
    <citation type="submission" date="2016-10" db="EMBL/GenBank/DDBJ databases">
        <title>Complete genome of the TMA-utilizing, human hosted archaeon Methanomethylophilus alvus Gen. nov, sp. nov., strain Mx-05, derived from a pure culture.</title>
        <authorList>
            <person name="Brugere J.-F."/>
            <person name="Ben Hania W."/>
            <person name="Chaudhary P.P."/>
            <person name="Gaci N."/>
            <person name="Borrel G."/>
            <person name="Cao Van Tuat L."/>
            <person name="Fardeau M.-L."/>
            <person name="Harris H.M.B."/>
            <person name="O'Toole P.W."/>
            <person name="Ollivier B."/>
        </authorList>
    </citation>
    <scope>NUCLEOTIDE SEQUENCE [LARGE SCALE GENOMIC DNA]</scope>
    <source>
        <strain evidence="1 2">Mx-05</strain>
    </source>
</reference>
<dbReference type="EMBL" id="CP017686">
    <property type="protein sequence ID" value="AYQ54300.1"/>
    <property type="molecule type" value="Genomic_DNA"/>
</dbReference>
<evidence type="ECO:0000313" key="2">
    <source>
        <dbReference type="Proteomes" id="UP000273278"/>
    </source>
</evidence>
<evidence type="ECO:0008006" key="3">
    <source>
        <dbReference type="Google" id="ProtNLM"/>
    </source>
</evidence>